<feature type="transmembrane region" description="Helical" evidence="6">
    <location>
        <begin position="206"/>
        <end position="227"/>
    </location>
</feature>
<dbReference type="Gene3D" id="1.20.1250.20">
    <property type="entry name" value="MFS general substrate transporter like domains"/>
    <property type="match status" value="1"/>
</dbReference>
<feature type="transmembrane region" description="Helical" evidence="6">
    <location>
        <begin position="59"/>
        <end position="77"/>
    </location>
</feature>
<evidence type="ECO:0000256" key="6">
    <source>
        <dbReference type="SAM" id="Phobius"/>
    </source>
</evidence>
<feature type="transmembrane region" description="Helical" evidence="6">
    <location>
        <begin position="337"/>
        <end position="358"/>
    </location>
</feature>
<feature type="transmembrane region" description="Helical" evidence="6">
    <location>
        <begin position="310"/>
        <end position="331"/>
    </location>
</feature>
<feature type="domain" description="Major facilitator superfamily (MFS) profile" evidence="7">
    <location>
        <begin position="1"/>
        <end position="389"/>
    </location>
</feature>
<evidence type="ECO:0000313" key="9">
    <source>
        <dbReference type="Proteomes" id="UP000886878"/>
    </source>
</evidence>
<keyword evidence="5 6" id="KW-0472">Membrane</keyword>
<dbReference type="InterPro" id="IPR036259">
    <property type="entry name" value="MFS_trans_sf"/>
</dbReference>
<dbReference type="EMBL" id="DXGK01000116">
    <property type="protein sequence ID" value="HIW70793.1"/>
    <property type="molecule type" value="Genomic_DNA"/>
</dbReference>
<dbReference type="AlphaFoldDB" id="A0A9D1QQB1"/>
<dbReference type="GO" id="GO:0005886">
    <property type="term" value="C:plasma membrane"/>
    <property type="evidence" value="ECO:0007669"/>
    <property type="project" value="UniProtKB-SubCell"/>
</dbReference>
<evidence type="ECO:0000256" key="4">
    <source>
        <dbReference type="ARBA" id="ARBA00022989"/>
    </source>
</evidence>
<accession>A0A9D1QQB1</accession>
<evidence type="ECO:0000256" key="5">
    <source>
        <dbReference type="ARBA" id="ARBA00023136"/>
    </source>
</evidence>
<proteinExistence type="predicted"/>
<evidence type="ECO:0000259" key="7">
    <source>
        <dbReference type="PROSITE" id="PS50850"/>
    </source>
</evidence>
<feature type="transmembrane region" description="Helical" evidence="6">
    <location>
        <begin position="119"/>
        <end position="137"/>
    </location>
</feature>
<dbReference type="Proteomes" id="UP000886878">
    <property type="component" value="Unassembled WGS sequence"/>
</dbReference>
<organism evidence="8 9">
    <name type="scientific">Candidatus Limosilactobacillus merdipullorum</name>
    <dbReference type="NCBI Taxonomy" id="2838653"/>
    <lineage>
        <taxon>Bacteria</taxon>
        <taxon>Bacillati</taxon>
        <taxon>Bacillota</taxon>
        <taxon>Bacilli</taxon>
        <taxon>Lactobacillales</taxon>
        <taxon>Lactobacillaceae</taxon>
        <taxon>Limosilactobacillus</taxon>
    </lineage>
</organism>
<dbReference type="InterPro" id="IPR020846">
    <property type="entry name" value="MFS_dom"/>
</dbReference>
<feature type="transmembrane region" description="Helical" evidence="6">
    <location>
        <begin position="83"/>
        <end position="107"/>
    </location>
</feature>
<dbReference type="GO" id="GO:0022857">
    <property type="term" value="F:transmembrane transporter activity"/>
    <property type="evidence" value="ECO:0007669"/>
    <property type="project" value="InterPro"/>
</dbReference>
<feature type="non-terminal residue" evidence="8">
    <location>
        <position position="389"/>
    </location>
</feature>
<evidence type="ECO:0000256" key="2">
    <source>
        <dbReference type="ARBA" id="ARBA00022448"/>
    </source>
</evidence>
<dbReference type="Pfam" id="PF07690">
    <property type="entry name" value="MFS_1"/>
    <property type="match status" value="1"/>
</dbReference>
<feature type="transmembrane region" description="Helical" evidence="6">
    <location>
        <begin position="274"/>
        <end position="298"/>
    </location>
</feature>
<sequence>MSNIMAGLDGTIVNTAMPAITSDLHALSYIGWIVAIFLLGMSVSTPLWSKFGEHVGNKVAFMTATLLFIGGSVFQGAAHNIQFFIISRAIMGIGAGGMNTIPMIAYGFLYDDLHQRAQVVGLSSAFFNTASIIGPLLGGWIVDTWNWRWIFYINVPIAIVSLTIVGLYFKPTHHGAAGKDIDYRGATLMVLGLTAILAGIEMIGTAAGWLVAGFLVVGLVLMVLMAATERHVEDPIIPGRLFTNKQLVVDFTLFVVMWGAFIAFVTYIPMWAQGLLGMSALIGGVTQIPGALTNFAGAEVAATAQERHPKYWLVTLGIVTLLIAFGIVLIFGQQTPFWLLLVAGAFEGFGVGFNFNILQVSVQTDVVIDDLPVATSVAYLLRILSQTMM</sequence>
<feature type="transmembrane region" description="Helical" evidence="6">
    <location>
        <begin position="181"/>
        <end position="200"/>
    </location>
</feature>
<reference evidence="8" key="2">
    <citation type="submission" date="2021-04" db="EMBL/GenBank/DDBJ databases">
        <authorList>
            <person name="Gilroy R."/>
        </authorList>
    </citation>
    <scope>NUCLEOTIDE SEQUENCE</scope>
    <source>
        <strain evidence="8">ChiHejej3B27-2180</strain>
    </source>
</reference>
<gene>
    <name evidence="8" type="ORF">H9876_05450</name>
</gene>
<evidence type="ECO:0000256" key="3">
    <source>
        <dbReference type="ARBA" id="ARBA00022692"/>
    </source>
</evidence>
<dbReference type="PANTHER" id="PTHR23501:SF191">
    <property type="entry name" value="VACUOLAR BASIC AMINO ACID TRANSPORTER 4"/>
    <property type="match status" value="1"/>
</dbReference>
<comment type="subcellular location">
    <subcellularLocation>
        <location evidence="1">Cell membrane</location>
        <topology evidence="1">Multi-pass membrane protein</topology>
    </subcellularLocation>
</comment>
<feature type="transmembrane region" description="Helical" evidence="6">
    <location>
        <begin position="149"/>
        <end position="169"/>
    </location>
</feature>
<keyword evidence="2" id="KW-0813">Transport</keyword>
<dbReference type="Gene3D" id="1.20.1720.10">
    <property type="entry name" value="Multidrug resistance protein D"/>
    <property type="match status" value="1"/>
</dbReference>
<feature type="transmembrane region" description="Helical" evidence="6">
    <location>
        <begin position="26"/>
        <end position="47"/>
    </location>
</feature>
<evidence type="ECO:0000313" key="8">
    <source>
        <dbReference type="EMBL" id="HIW70793.1"/>
    </source>
</evidence>
<keyword evidence="3 6" id="KW-0812">Transmembrane</keyword>
<name>A0A9D1QQB1_9LACO</name>
<dbReference type="SUPFAM" id="SSF103473">
    <property type="entry name" value="MFS general substrate transporter"/>
    <property type="match status" value="1"/>
</dbReference>
<protein>
    <submittedName>
        <fullName evidence="8">MFS transporter</fullName>
    </submittedName>
</protein>
<dbReference type="PROSITE" id="PS50850">
    <property type="entry name" value="MFS"/>
    <property type="match status" value="1"/>
</dbReference>
<comment type="caution">
    <text evidence="8">The sequence shown here is derived from an EMBL/GenBank/DDBJ whole genome shotgun (WGS) entry which is preliminary data.</text>
</comment>
<keyword evidence="4 6" id="KW-1133">Transmembrane helix</keyword>
<reference evidence="8" key="1">
    <citation type="journal article" date="2021" name="PeerJ">
        <title>Extensive microbial diversity within the chicken gut microbiome revealed by metagenomics and culture.</title>
        <authorList>
            <person name="Gilroy R."/>
            <person name="Ravi A."/>
            <person name="Getino M."/>
            <person name="Pursley I."/>
            <person name="Horton D.L."/>
            <person name="Alikhan N.F."/>
            <person name="Baker D."/>
            <person name="Gharbi K."/>
            <person name="Hall N."/>
            <person name="Watson M."/>
            <person name="Adriaenssens E.M."/>
            <person name="Foster-Nyarko E."/>
            <person name="Jarju S."/>
            <person name="Secka A."/>
            <person name="Antonio M."/>
            <person name="Oren A."/>
            <person name="Chaudhuri R.R."/>
            <person name="La Ragione R."/>
            <person name="Hildebrand F."/>
            <person name="Pallen M.J."/>
        </authorList>
    </citation>
    <scope>NUCLEOTIDE SEQUENCE</scope>
    <source>
        <strain evidence="8">ChiHejej3B27-2180</strain>
    </source>
</reference>
<evidence type="ECO:0000256" key="1">
    <source>
        <dbReference type="ARBA" id="ARBA00004651"/>
    </source>
</evidence>
<dbReference type="InterPro" id="IPR011701">
    <property type="entry name" value="MFS"/>
</dbReference>
<dbReference type="PANTHER" id="PTHR23501">
    <property type="entry name" value="MAJOR FACILITATOR SUPERFAMILY"/>
    <property type="match status" value="1"/>
</dbReference>
<feature type="transmembrane region" description="Helical" evidence="6">
    <location>
        <begin position="247"/>
        <end position="268"/>
    </location>
</feature>